<evidence type="ECO:0000313" key="5">
    <source>
        <dbReference type="Proteomes" id="UP000265742"/>
    </source>
</evidence>
<accession>A0A3A1TY88</accession>
<comment type="caution">
    <text evidence="4">The sequence shown here is derived from an EMBL/GenBank/DDBJ whole genome shotgun (WGS) entry which is preliminary data.</text>
</comment>
<dbReference type="GO" id="GO:0005886">
    <property type="term" value="C:plasma membrane"/>
    <property type="evidence" value="ECO:0007669"/>
    <property type="project" value="InterPro"/>
</dbReference>
<gene>
    <name evidence="4" type="ORF">D1781_14075</name>
</gene>
<evidence type="ECO:0000256" key="2">
    <source>
        <dbReference type="SAM" id="Phobius"/>
    </source>
</evidence>
<dbReference type="InterPro" id="IPR018764">
    <property type="entry name" value="RskA_C"/>
</dbReference>
<organism evidence="4 5">
    <name type="scientific">Amnibacterium setariae</name>
    <dbReference type="NCBI Taxonomy" id="2306585"/>
    <lineage>
        <taxon>Bacteria</taxon>
        <taxon>Bacillati</taxon>
        <taxon>Actinomycetota</taxon>
        <taxon>Actinomycetes</taxon>
        <taxon>Micrococcales</taxon>
        <taxon>Microbacteriaceae</taxon>
        <taxon>Amnibacterium</taxon>
    </lineage>
</organism>
<evidence type="ECO:0000256" key="1">
    <source>
        <dbReference type="SAM" id="MobiDB-lite"/>
    </source>
</evidence>
<keyword evidence="2" id="KW-1133">Transmembrane helix</keyword>
<evidence type="ECO:0000259" key="3">
    <source>
        <dbReference type="Pfam" id="PF10099"/>
    </source>
</evidence>
<dbReference type="OrthoDB" id="4328740at2"/>
<dbReference type="EMBL" id="QXTG01000002">
    <property type="protein sequence ID" value="RIX28541.1"/>
    <property type="molecule type" value="Genomic_DNA"/>
</dbReference>
<feature type="domain" description="Anti-sigma K factor RskA C-terminal" evidence="3">
    <location>
        <begin position="103"/>
        <end position="229"/>
    </location>
</feature>
<feature type="region of interest" description="Disordered" evidence="1">
    <location>
        <begin position="216"/>
        <end position="238"/>
    </location>
</feature>
<dbReference type="Pfam" id="PF10099">
    <property type="entry name" value="RskA_C"/>
    <property type="match status" value="1"/>
</dbReference>
<evidence type="ECO:0000313" key="4">
    <source>
        <dbReference type="EMBL" id="RIX28541.1"/>
    </source>
</evidence>
<dbReference type="AlphaFoldDB" id="A0A3A1TY88"/>
<feature type="transmembrane region" description="Helical" evidence="2">
    <location>
        <begin position="100"/>
        <end position="123"/>
    </location>
</feature>
<keyword evidence="2" id="KW-0472">Membrane</keyword>
<keyword evidence="2" id="KW-0812">Transmembrane</keyword>
<dbReference type="RefSeq" id="WP_119482851.1">
    <property type="nucleotide sequence ID" value="NZ_QXTG01000002.1"/>
</dbReference>
<keyword evidence="5" id="KW-1185">Reference proteome</keyword>
<reference evidence="5" key="1">
    <citation type="submission" date="2018-09" db="EMBL/GenBank/DDBJ databases">
        <authorList>
            <person name="Kim I."/>
        </authorList>
    </citation>
    <scope>NUCLEOTIDE SEQUENCE [LARGE SCALE GENOMIC DNA]</scope>
    <source>
        <strain evidence="5">DD4a</strain>
    </source>
</reference>
<name>A0A3A1TY88_9MICO</name>
<protein>
    <submittedName>
        <fullName evidence="4">Anti-sigma factor</fullName>
    </submittedName>
</protein>
<dbReference type="Proteomes" id="UP000265742">
    <property type="component" value="Unassembled WGS sequence"/>
</dbReference>
<sequence>MPHPDADLLALLALGEEHAVPASDRLHVAGCADCAAEVDRYARPVRAARRDEPVLEEPSPRVWAGIVDELGLDPALAGAPADREPAVVVPLRPRNRRRRIVAVVAAAAAVLVVGGTAAGLLALRQQPQRIAAASLDAFPGWPGSSGTAVVEALPDGKRVLEVRTDVRAASTSDHEVWLMTDGAKRLVSLGMLHGERGTFAVPAGLDLDRFRLVDVSDEPRDGNPAHSGDSIVRGALRS</sequence>
<proteinExistence type="predicted"/>